<feature type="repeat" description="PPR" evidence="3">
    <location>
        <begin position="236"/>
        <end position="270"/>
    </location>
</feature>
<dbReference type="InterPro" id="IPR033443">
    <property type="entry name" value="PROP1-like_PPR_dom"/>
</dbReference>
<feature type="repeat" description="PPR" evidence="3">
    <location>
        <begin position="446"/>
        <end position="480"/>
    </location>
</feature>
<name>A0A8K0HNA5_9ROSA</name>
<dbReference type="Pfam" id="PF01535">
    <property type="entry name" value="PPR"/>
    <property type="match status" value="1"/>
</dbReference>
<dbReference type="InterPro" id="IPR002885">
    <property type="entry name" value="PPR_rpt"/>
</dbReference>
<dbReference type="GO" id="GO:0009507">
    <property type="term" value="C:chloroplast"/>
    <property type="evidence" value="ECO:0007669"/>
    <property type="project" value="TreeGrafter"/>
</dbReference>
<accession>A0A8K0HNA5</accession>
<evidence type="ECO:0000259" key="4">
    <source>
        <dbReference type="Pfam" id="PF17177"/>
    </source>
</evidence>
<evidence type="ECO:0000313" key="5">
    <source>
        <dbReference type="EMBL" id="KAF3455651.1"/>
    </source>
</evidence>
<evidence type="ECO:0000256" key="3">
    <source>
        <dbReference type="PROSITE-ProRule" id="PRU00708"/>
    </source>
</evidence>
<dbReference type="OrthoDB" id="185373at2759"/>
<dbReference type="Pfam" id="PF13812">
    <property type="entry name" value="PPR_3"/>
    <property type="match status" value="1"/>
</dbReference>
<protein>
    <recommendedName>
        <fullName evidence="4">PROP1-like PPR domain-containing protein</fullName>
    </recommendedName>
</protein>
<feature type="domain" description="PROP1-like PPR" evidence="4">
    <location>
        <begin position="326"/>
        <end position="491"/>
    </location>
</feature>
<dbReference type="NCBIfam" id="TIGR00756">
    <property type="entry name" value="PPR"/>
    <property type="match status" value="6"/>
</dbReference>
<dbReference type="EMBL" id="VOIH02000001">
    <property type="protein sequence ID" value="KAF3455651.1"/>
    <property type="molecule type" value="Genomic_DNA"/>
</dbReference>
<keyword evidence="2" id="KW-0677">Repeat</keyword>
<dbReference type="PANTHER" id="PTHR47936:SF1">
    <property type="entry name" value="PENTATRICOPEPTIDE REPEAT-CONTAINING PROTEIN GUN1, CHLOROPLASTIC"/>
    <property type="match status" value="1"/>
</dbReference>
<proteinExistence type="inferred from homology"/>
<dbReference type="InterPro" id="IPR011990">
    <property type="entry name" value="TPR-like_helical_dom_sf"/>
</dbReference>
<dbReference type="PROSITE" id="PS51375">
    <property type="entry name" value="PPR"/>
    <property type="match status" value="6"/>
</dbReference>
<organism evidence="5 6">
    <name type="scientific">Rhamnella rubrinervis</name>
    <dbReference type="NCBI Taxonomy" id="2594499"/>
    <lineage>
        <taxon>Eukaryota</taxon>
        <taxon>Viridiplantae</taxon>
        <taxon>Streptophyta</taxon>
        <taxon>Embryophyta</taxon>
        <taxon>Tracheophyta</taxon>
        <taxon>Spermatophyta</taxon>
        <taxon>Magnoliopsida</taxon>
        <taxon>eudicotyledons</taxon>
        <taxon>Gunneridae</taxon>
        <taxon>Pentapetalae</taxon>
        <taxon>rosids</taxon>
        <taxon>fabids</taxon>
        <taxon>Rosales</taxon>
        <taxon>Rhamnaceae</taxon>
        <taxon>rhamnoid group</taxon>
        <taxon>Rhamneae</taxon>
        <taxon>Rhamnella</taxon>
    </lineage>
</organism>
<feature type="repeat" description="PPR" evidence="3">
    <location>
        <begin position="306"/>
        <end position="340"/>
    </location>
</feature>
<reference evidence="5" key="1">
    <citation type="submission" date="2020-03" db="EMBL/GenBank/DDBJ databases">
        <title>A high-quality chromosome-level genome assembly of a woody plant with both climbing and erect habits, Rhamnella rubrinervis.</title>
        <authorList>
            <person name="Lu Z."/>
            <person name="Yang Y."/>
            <person name="Zhu X."/>
            <person name="Sun Y."/>
        </authorList>
    </citation>
    <scope>NUCLEOTIDE SEQUENCE</scope>
    <source>
        <strain evidence="5">BYM</strain>
        <tissue evidence="5">Leaf</tissue>
    </source>
</reference>
<dbReference type="Gene3D" id="1.25.40.10">
    <property type="entry name" value="Tetratricopeptide repeat domain"/>
    <property type="match status" value="4"/>
</dbReference>
<keyword evidence="6" id="KW-1185">Reference proteome</keyword>
<comment type="similarity">
    <text evidence="1">Belongs to the PPR family. P subfamily.</text>
</comment>
<dbReference type="AlphaFoldDB" id="A0A8K0HNA5"/>
<evidence type="ECO:0000256" key="2">
    <source>
        <dbReference type="ARBA" id="ARBA00022737"/>
    </source>
</evidence>
<evidence type="ECO:0000256" key="1">
    <source>
        <dbReference type="ARBA" id="ARBA00007626"/>
    </source>
</evidence>
<evidence type="ECO:0000313" key="6">
    <source>
        <dbReference type="Proteomes" id="UP000796880"/>
    </source>
</evidence>
<dbReference type="GO" id="GO:0010019">
    <property type="term" value="P:chloroplast-nucleus signaling pathway"/>
    <property type="evidence" value="ECO:0007669"/>
    <property type="project" value="TreeGrafter"/>
</dbReference>
<gene>
    <name evidence="5" type="ORF">FNV43_RR00290</name>
</gene>
<sequence>MLSKSQRLICIPKAHNFAIHILPFKPLCTTTESTEVAESPKLPSLSQLFNPKAKTPATEDSDDFVIPSLANWVETHKLNDQNEVFERFLGSTDDSDLDEISSILQNRDITMIGSRRLGFSTGQKRKQGMRISPELYNSMVDILGKAKNFQIMWDLVEEMEQLGGYVSMVTMARVIRRLAGAGMYKEAIEAFQGIDRYGISKDVSALNILLEALVKANRVEHAHEVVSQFQKLIPLNLKSYNILLYGWCKFRKLDNAKKTMEDMEKNGICPDVVSYTSLIKAYSGDKDFRKVGEILAEMHEKGCKPNTVTYTVVMHALGKAKQINEALEVYEKMKKNGCVPDASFYGSLIFILGRAGRLKDARDVFEDVTKQGVPRDLLIYNTMISCLCEHSQEEAALKLLKQMEEDSCKPDLKTYAPLLKMCCRKKRMTVLNFLLKHMLKNDVSIEVGTYSLLVHGLCKSGKVEEACSFFEEMVSKGFVPKDSTIKMLKERVDGKSTVEAKGTIEKLMLQAKEQIRTKVYPSES</sequence>
<dbReference type="Pfam" id="PF17177">
    <property type="entry name" value="PPR_long"/>
    <property type="match status" value="1"/>
</dbReference>
<feature type="repeat" description="PPR" evidence="3">
    <location>
        <begin position="376"/>
        <end position="410"/>
    </location>
</feature>
<dbReference type="SUPFAM" id="SSF48452">
    <property type="entry name" value="TPR-like"/>
    <property type="match status" value="1"/>
</dbReference>
<comment type="caution">
    <text evidence="5">The sequence shown here is derived from an EMBL/GenBank/DDBJ whole genome shotgun (WGS) entry which is preliminary data.</text>
</comment>
<feature type="repeat" description="PPR" evidence="3">
    <location>
        <begin position="271"/>
        <end position="305"/>
    </location>
</feature>
<feature type="repeat" description="PPR" evidence="3">
    <location>
        <begin position="341"/>
        <end position="375"/>
    </location>
</feature>
<dbReference type="PANTHER" id="PTHR47936">
    <property type="entry name" value="PPR_LONG DOMAIN-CONTAINING PROTEIN"/>
    <property type="match status" value="1"/>
</dbReference>
<dbReference type="GO" id="GO:0031930">
    <property type="term" value="P:mitochondria-nucleus signaling pathway"/>
    <property type="evidence" value="ECO:0007669"/>
    <property type="project" value="TreeGrafter"/>
</dbReference>
<dbReference type="Proteomes" id="UP000796880">
    <property type="component" value="Unassembled WGS sequence"/>
</dbReference>